<evidence type="ECO:0000256" key="6">
    <source>
        <dbReference type="RuleBase" id="RU365089"/>
    </source>
</evidence>
<dbReference type="PANTHER" id="PTHR33217">
    <property type="entry name" value="TRANSPOSASE FOR INSERTION SEQUENCE ELEMENT IS1081"/>
    <property type="match status" value="1"/>
</dbReference>
<keyword evidence="5 6" id="KW-0233">DNA recombination</keyword>
<dbReference type="Proteomes" id="UP000050326">
    <property type="component" value="Unassembled WGS sequence"/>
</dbReference>
<reference evidence="7 8" key="1">
    <citation type="submission" date="2015-09" db="EMBL/GenBank/DDBJ databases">
        <title>Genome sequence of Oxobacter pfennigii DSM 3222.</title>
        <authorList>
            <person name="Poehlein A."/>
            <person name="Bengelsdorf F.R."/>
            <person name="Schiel-Bengelsdorf B."/>
            <person name="Duerre P."/>
            <person name="Daniel R."/>
        </authorList>
    </citation>
    <scope>NUCLEOTIDE SEQUENCE [LARGE SCALE GENOMIC DNA]</scope>
    <source>
        <strain evidence="7 8">DSM 3222</strain>
    </source>
</reference>
<dbReference type="InterPro" id="IPR001207">
    <property type="entry name" value="Transposase_mutator"/>
</dbReference>
<evidence type="ECO:0000256" key="5">
    <source>
        <dbReference type="ARBA" id="ARBA00023172"/>
    </source>
</evidence>
<name>A0A0P8WC79_9CLOT</name>
<keyword evidence="3 6" id="KW-0815">Transposition</keyword>
<keyword evidence="4 6" id="KW-0238">DNA-binding</keyword>
<proteinExistence type="inferred from homology"/>
<evidence type="ECO:0000313" key="8">
    <source>
        <dbReference type="Proteomes" id="UP000050326"/>
    </source>
</evidence>
<dbReference type="PANTHER" id="PTHR33217:SF8">
    <property type="entry name" value="MUTATOR FAMILY TRANSPOSASE"/>
    <property type="match status" value="1"/>
</dbReference>
<dbReference type="GO" id="GO:0003677">
    <property type="term" value="F:DNA binding"/>
    <property type="evidence" value="ECO:0007669"/>
    <property type="project" value="UniProtKB-UniRule"/>
</dbReference>
<dbReference type="GO" id="GO:0006313">
    <property type="term" value="P:DNA transposition"/>
    <property type="evidence" value="ECO:0007669"/>
    <property type="project" value="UniProtKB-UniRule"/>
</dbReference>
<keyword evidence="8" id="KW-1185">Reference proteome</keyword>
<protein>
    <recommendedName>
        <fullName evidence="6">Mutator family transposase</fullName>
    </recommendedName>
</protein>
<comment type="similarity">
    <text evidence="2 6">Belongs to the transposase mutator family.</text>
</comment>
<evidence type="ECO:0000256" key="3">
    <source>
        <dbReference type="ARBA" id="ARBA00022578"/>
    </source>
</evidence>
<dbReference type="GO" id="GO:0004803">
    <property type="term" value="F:transposase activity"/>
    <property type="evidence" value="ECO:0007669"/>
    <property type="project" value="UniProtKB-UniRule"/>
</dbReference>
<organism evidence="7 8">
    <name type="scientific">Oxobacter pfennigii</name>
    <dbReference type="NCBI Taxonomy" id="36849"/>
    <lineage>
        <taxon>Bacteria</taxon>
        <taxon>Bacillati</taxon>
        <taxon>Bacillota</taxon>
        <taxon>Clostridia</taxon>
        <taxon>Eubacteriales</taxon>
        <taxon>Clostridiaceae</taxon>
        <taxon>Oxobacter</taxon>
    </lineage>
</organism>
<evidence type="ECO:0000256" key="1">
    <source>
        <dbReference type="ARBA" id="ARBA00002190"/>
    </source>
</evidence>
<accession>A0A0P8WC79</accession>
<keyword evidence="6" id="KW-0814">Transposable element</keyword>
<dbReference type="EMBL" id="LKET01000003">
    <property type="protein sequence ID" value="KPU46365.1"/>
    <property type="molecule type" value="Genomic_DNA"/>
</dbReference>
<dbReference type="AlphaFoldDB" id="A0A0P8WC79"/>
<evidence type="ECO:0000256" key="2">
    <source>
        <dbReference type="ARBA" id="ARBA00010961"/>
    </source>
</evidence>
<dbReference type="STRING" id="36849.OXPF_00070"/>
<evidence type="ECO:0000313" key="7">
    <source>
        <dbReference type="EMBL" id="KPU46365.1"/>
    </source>
</evidence>
<comment type="caution">
    <text evidence="7">The sequence shown here is derived from an EMBL/GenBank/DDBJ whole genome shotgun (WGS) entry which is preliminary data.</text>
</comment>
<comment type="function">
    <text evidence="1 6">Required for the transposition of the insertion element.</text>
</comment>
<dbReference type="Pfam" id="PF00872">
    <property type="entry name" value="Transposase_mut"/>
    <property type="match status" value="1"/>
</dbReference>
<evidence type="ECO:0000256" key="4">
    <source>
        <dbReference type="ARBA" id="ARBA00023125"/>
    </source>
</evidence>
<gene>
    <name evidence="7" type="ORF">OXPF_00070</name>
</gene>
<sequence>MADLKRVYQATTEEIALQELDKLEEKWGSRYPNSIASWRNNWPQLATYFKYPLELRKIIYTTNSIENFNRQFRKEGYKIQDYFPD</sequence>